<dbReference type="AlphaFoldDB" id="G0QM76"/>
<dbReference type="GeneID" id="14909860"/>
<reference evidence="1 2" key="1">
    <citation type="submission" date="2011-07" db="EMBL/GenBank/DDBJ databases">
        <authorList>
            <person name="Coyne R."/>
            <person name="Brami D."/>
            <person name="Johnson J."/>
            <person name="Hostetler J."/>
            <person name="Hannick L."/>
            <person name="Clark T."/>
            <person name="Cassidy-Hanley D."/>
            <person name="Inman J."/>
        </authorList>
    </citation>
    <scope>NUCLEOTIDE SEQUENCE [LARGE SCALE GENOMIC DNA]</scope>
    <source>
        <strain evidence="1 2">G5</strain>
    </source>
</reference>
<evidence type="ECO:0000313" key="2">
    <source>
        <dbReference type="Proteomes" id="UP000008983"/>
    </source>
</evidence>
<name>G0QM76_ICHMU</name>
<dbReference type="Proteomes" id="UP000008983">
    <property type="component" value="Unassembled WGS sequence"/>
</dbReference>
<keyword evidence="2" id="KW-1185">Reference proteome</keyword>
<dbReference type="EMBL" id="GL983406">
    <property type="protein sequence ID" value="EGR33679.1"/>
    <property type="molecule type" value="Genomic_DNA"/>
</dbReference>
<sequence length="156" mass="19312">MYSIFYQIFSYYYIILERFQSFSCIYFTYQYKQEGLIIGFNSYIYQFEVVWKFQLSLYKQLFIQKLYLSSLLEDAVFIQLFSHQNSYFIWFGFIQQQLIYYLYSGCGGQFIYSSFSYQYGQYNQFQLINCLYYYIPQQQNQSQKLVYYQGYQQFGK</sequence>
<dbReference type="RefSeq" id="XP_004037665.1">
    <property type="nucleotide sequence ID" value="XM_004037617.1"/>
</dbReference>
<proteinExistence type="predicted"/>
<organism evidence="1 2">
    <name type="scientific">Ichthyophthirius multifiliis</name>
    <name type="common">White spot disease agent</name>
    <name type="synonym">Ich</name>
    <dbReference type="NCBI Taxonomy" id="5932"/>
    <lineage>
        <taxon>Eukaryota</taxon>
        <taxon>Sar</taxon>
        <taxon>Alveolata</taxon>
        <taxon>Ciliophora</taxon>
        <taxon>Intramacronucleata</taxon>
        <taxon>Oligohymenophorea</taxon>
        <taxon>Hymenostomatida</taxon>
        <taxon>Ophryoglenina</taxon>
        <taxon>Ichthyophthirius</taxon>
    </lineage>
</organism>
<dbReference type="InParanoid" id="G0QM76"/>
<accession>G0QM76</accession>
<gene>
    <name evidence="1" type="ORF">IMG5_045940</name>
</gene>
<protein>
    <submittedName>
        <fullName evidence="1">Uncharacterized protein</fullName>
    </submittedName>
</protein>
<evidence type="ECO:0000313" key="1">
    <source>
        <dbReference type="EMBL" id="EGR33679.1"/>
    </source>
</evidence>